<feature type="transmembrane region" description="Helical" evidence="6">
    <location>
        <begin position="45"/>
        <end position="66"/>
    </location>
</feature>
<evidence type="ECO:0000256" key="3">
    <source>
        <dbReference type="ARBA" id="ARBA00022692"/>
    </source>
</evidence>
<keyword evidence="3 6" id="KW-0812">Transmembrane</keyword>
<comment type="caution">
    <text evidence="7">The sequence shown here is derived from an EMBL/GenBank/DDBJ whole genome shotgun (WGS) entry which is preliminary data.</text>
</comment>
<evidence type="ECO:0000313" key="8">
    <source>
        <dbReference type="Proteomes" id="UP000281498"/>
    </source>
</evidence>
<dbReference type="GO" id="GO:0005886">
    <property type="term" value="C:plasma membrane"/>
    <property type="evidence" value="ECO:0007669"/>
    <property type="project" value="UniProtKB-SubCell"/>
</dbReference>
<proteinExistence type="predicted"/>
<keyword evidence="8" id="KW-1185">Reference proteome</keyword>
<comment type="subcellular location">
    <subcellularLocation>
        <location evidence="1">Cell membrane</location>
        <topology evidence="1">Multi-pass membrane protein</topology>
    </subcellularLocation>
</comment>
<gene>
    <name evidence="7" type="ORF">CR203_10720</name>
</gene>
<evidence type="ECO:0000256" key="4">
    <source>
        <dbReference type="ARBA" id="ARBA00022989"/>
    </source>
</evidence>
<feature type="transmembrane region" description="Helical" evidence="6">
    <location>
        <begin position="229"/>
        <end position="248"/>
    </location>
</feature>
<dbReference type="AlphaFoldDB" id="A0A3A9KJ83"/>
<protein>
    <recommendedName>
        <fullName evidence="9">Cytochrome c oxidase assembly protein</fullName>
    </recommendedName>
</protein>
<keyword evidence="5 6" id="KW-0472">Membrane</keyword>
<keyword evidence="4 6" id="KW-1133">Transmembrane helix</keyword>
<organism evidence="7 8">
    <name type="scientific">Salipaludibacillus neizhouensis</name>
    <dbReference type="NCBI Taxonomy" id="885475"/>
    <lineage>
        <taxon>Bacteria</taxon>
        <taxon>Bacillati</taxon>
        <taxon>Bacillota</taxon>
        <taxon>Bacilli</taxon>
        <taxon>Bacillales</taxon>
        <taxon>Bacillaceae</taxon>
    </lineage>
</organism>
<evidence type="ECO:0000256" key="2">
    <source>
        <dbReference type="ARBA" id="ARBA00022475"/>
    </source>
</evidence>
<evidence type="ECO:0000313" key="7">
    <source>
        <dbReference type="EMBL" id="RKL67805.1"/>
    </source>
</evidence>
<evidence type="ECO:0000256" key="6">
    <source>
        <dbReference type="SAM" id="Phobius"/>
    </source>
</evidence>
<dbReference type="InterPro" id="IPR019108">
    <property type="entry name" value="Caa3_assmbl_CtaG-rel"/>
</dbReference>
<name>A0A3A9KJ83_9BACI</name>
<evidence type="ECO:0000256" key="1">
    <source>
        <dbReference type="ARBA" id="ARBA00004651"/>
    </source>
</evidence>
<feature type="transmembrane region" description="Helical" evidence="6">
    <location>
        <begin position="123"/>
        <end position="142"/>
    </location>
</feature>
<feature type="transmembrane region" description="Helical" evidence="6">
    <location>
        <begin position="78"/>
        <end position="102"/>
    </location>
</feature>
<keyword evidence="2" id="KW-1003">Cell membrane</keyword>
<dbReference type="EMBL" id="PDOE01000003">
    <property type="protein sequence ID" value="RKL67805.1"/>
    <property type="molecule type" value="Genomic_DNA"/>
</dbReference>
<reference evidence="7 8" key="1">
    <citation type="submission" date="2017-10" db="EMBL/GenBank/DDBJ databases">
        <title>Bacillus sp. nov., a halophilic bacterium isolated from a Keqin Lake.</title>
        <authorList>
            <person name="Wang H."/>
        </authorList>
    </citation>
    <scope>NUCLEOTIDE SEQUENCE [LARGE SCALE GENOMIC DNA]</scope>
    <source>
        <strain evidence="7 8">KCTC 13187</strain>
    </source>
</reference>
<feature type="transmembrane region" description="Helical" evidence="6">
    <location>
        <begin position="154"/>
        <end position="175"/>
    </location>
</feature>
<dbReference type="RefSeq" id="WP_110935032.1">
    <property type="nucleotide sequence ID" value="NZ_KZ614146.1"/>
</dbReference>
<dbReference type="Proteomes" id="UP000281498">
    <property type="component" value="Unassembled WGS sequence"/>
</dbReference>
<feature type="transmembrane region" description="Helical" evidence="6">
    <location>
        <begin position="12"/>
        <end position="33"/>
    </location>
</feature>
<evidence type="ECO:0008006" key="9">
    <source>
        <dbReference type="Google" id="ProtNLM"/>
    </source>
</evidence>
<dbReference type="OrthoDB" id="5024156at2"/>
<accession>A0A3A9KJ83</accession>
<dbReference type="Pfam" id="PF09678">
    <property type="entry name" value="Caa3_CtaG"/>
    <property type="match status" value="1"/>
</dbReference>
<sequence>MVNNHLHYREWTAFQPVIVIGYLLIISIYIFAAVKSNQRLRHWPLHRSVFWILGVSCVFFVVGPLAPHAHIDFTVHMIGHLLLGMLAPLFIVLSAPMTLLLRTLSVQKARFLSKLLQTRLSRFLVDPAVSALLNFGGLWILYTTSLYLAMQQNMLIHVVIHFHVFVAGFLFTTSMISIDSFVYKTSFLYRAIVLVIALGSHSILSKYIYAYPLTGVSVYESEIGGKLMFYGGDVVDIILIYLFCLQWYNATSPKLPIASVNKVVTEY</sequence>
<evidence type="ECO:0000256" key="5">
    <source>
        <dbReference type="ARBA" id="ARBA00023136"/>
    </source>
</evidence>
<feature type="transmembrane region" description="Helical" evidence="6">
    <location>
        <begin position="187"/>
        <end position="209"/>
    </location>
</feature>